<comment type="caution">
    <text evidence="7">The sequence shown here is derived from an EMBL/GenBank/DDBJ whole genome shotgun (WGS) entry which is preliminary data.</text>
</comment>
<feature type="transmembrane region" description="Helical" evidence="6">
    <location>
        <begin position="105"/>
        <end position="123"/>
    </location>
</feature>
<dbReference type="GO" id="GO:0005886">
    <property type="term" value="C:plasma membrane"/>
    <property type="evidence" value="ECO:0007669"/>
    <property type="project" value="TreeGrafter"/>
</dbReference>
<organism evidence="7 8">
    <name type="scientific">Thelonectria olida</name>
    <dbReference type="NCBI Taxonomy" id="1576542"/>
    <lineage>
        <taxon>Eukaryota</taxon>
        <taxon>Fungi</taxon>
        <taxon>Dikarya</taxon>
        <taxon>Ascomycota</taxon>
        <taxon>Pezizomycotina</taxon>
        <taxon>Sordariomycetes</taxon>
        <taxon>Hypocreomycetidae</taxon>
        <taxon>Hypocreales</taxon>
        <taxon>Nectriaceae</taxon>
        <taxon>Thelonectria</taxon>
    </lineage>
</organism>
<proteinExistence type="inferred from homology"/>
<dbReference type="EMBL" id="JAGPYM010000017">
    <property type="protein sequence ID" value="KAH6885904.1"/>
    <property type="molecule type" value="Genomic_DNA"/>
</dbReference>
<evidence type="ECO:0000256" key="4">
    <source>
        <dbReference type="ARBA" id="ARBA00022989"/>
    </source>
</evidence>
<dbReference type="InterPro" id="IPR043476">
    <property type="entry name" value="Yro2-like_7TM"/>
</dbReference>
<dbReference type="PANTHER" id="PTHR28286">
    <property type="match status" value="1"/>
</dbReference>
<protein>
    <submittedName>
        <fullName evidence="7">Uncharacterized protein</fullName>
    </submittedName>
</protein>
<evidence type="ECO:0000313" key="8">
    <source>
        <dbReference type="Proteomes" id="UP000777438"/>
    </source>
</evidence>
<evidence type="ECO:0000256" key="1">
    <source>
        <dbReference type="ARBA" id="ARBA00004141"/>
    </source>
</evidence>
<keyword evidence="3 6" id="KW-0812">Transmembrane</keyword>
<feature type="transmembrane region" description="Helical" evidence="6">
    <location>
        <begin position="130"/>
        <end position="152"/>
    </location>
</feature>
<accession>A0A9P8VZY6</accession>
<dbReference type="CDD" id="cd15239">
    <property type="entry name" value="7tm_YRO2_fungal-like"/>
    <property type="match status" value="1"/>
</dbReference>
<feature type="transmembrane region" description="Helical" evidence="6">
    <location>
        <begin position="30"/>
        <end position="48"/>
    </location>
</feature>
<reference evidence="7 8" key="1">
    <citation type="journal article" date="2021" name="Nat. Commun.">
        <title>Genetic determinants of endophytism in the Arabidopsis root mycobiome.</title>
        <authorList>
            <person name="Mesny F."/>
            <person name="Miyauchi S."/>
            <person name="Thiergart T."/>
            <person name="Pickel B."/>
            <person name="Atanasova L."/>
            <person name="Karlsson M."/>
            <person name="Huettel B."/>
            <person name="Barry K.W."/>
            <person name="Haridas S."/>
            <person name="Chen C."/>
            <person name="Bauer D."/>
            <person name="Andreopoulos W."/>
            <person name="Pangilinan J."/>
            <person name="LaButti K."/>
            <person name="Riley R."/>
            <person name="Lipzen A."/>
            <person name="Clum A."/>
            <person name="Drula E."/>
            <person name="Henrissat B."/>
            <person name="Kohler A."/>
            <person name="Grigoriev I.V."/>
            <person name="Martin F.M."/>
            <person name="Hacquard S."/>
        </authorList>
    </citation>
    <scope>NUCLEOTIDE SEQUENCE [LARGE SCALE GENOMIC DNA]</scope>
    <source>
        <strain evidence="7 8">MPI-CAGE-CH-0241</strain>
    </source>
</reference>
<keyword evidence="8" id="KW-1185">Reference proteome</keyword>
<dbReference type="PRINTS" id="PR00251">
    <property type="entry name" value="BACTRLOPSIN"/>
</dbReference>
<dbReference type="OrthoDB" id="536545at2759"/>
<feature type="transmembrane region" description="Helical" evidence="6">
    <location>
        <begin position="190"/>
        <end position="210"/>
    </location>
</feature>
<evidence type="ECO:0000256" key="2">
    <source>
        <dbReference type="ARBA" id="ARBA00008130"/>
    </source>
</evidence>
<feature type="transmembrane region" description="Helical" evidence="6">
    <location>
        <begin position="60"/>
        <end position="85"/>
    </location>
</feature>
<evidence type="ECO:0000256" key="3">
    <source>
        <dbReference type="ARBA" id="ARBA00022692"/>
    </source>
</evidence>
<dbReference type="SUPFAM" id="SSF81321">
    <property type="entry name" value="Family A G protein-coupled receptor-like"/>
    <property type="match status" value="1"/>
</dbReference>
<dbReference type="SMART" id="SM01021">
    <property type="entry name" value="Bac_rhodopsin"/>
    <property type="match status" value="1"/>
</dbReference>
<dbReference type="Gene3D" id="1.20.1070.10">
    <property type="entry name" value="Rhodopsin 7-helix transmembrane proteins"/>
    <property type="match status" value="1"/>
</dbReference>
<keyword evidence="4 6" id="KW-1133">Transmembrane helix</keyword>
<feature type="transmembrane region" description="Helical" evidence="6">
    <location>
        <begin position="158"/>
        <end position="178"/>
    </location>
</feature>
<dbReference type="Pfam" id="PF01036">
    <property type="entry name" value="Bac_rhodopsin"/>
    <property type="match status" value="1"/>
</dbReference>
<evidence type="ECO:0000313" key="7">
    <source>
        <dbReference type="EMBL" id="KAH6885904.1"/>
    </source>
</evidence>
<dbReference type="Proteomes" id="UP000777438">
    <property type="component" value="Unassembled WGS sequence"/>
</dbReference>
<dbReference type="PANTHER" id="PTHR28286:SF1">
    <property type="entry name" value="30 KDA HEAT SHOCK PROTEIN-RELATED"/>
    <property type="match status" value="1"/>
</dbReference>
<dbReference type="AlphaFoldDB" id="A0A9P8VZY6"/>
<evidence type="ECO:0000256" key="6">
    <source>
        <dbReference type="SAM" id="Phobius"/>
    </source>
</evidence>
<name>A0A9P8VZY6_9HYPO</name>
<sequence length="298" mass="33149">MSVIFARSNKALDVNPPGGASHLTRGGSDWLWALCAVFTLCFLAYYALSFKARHGERIFHYIFTIALFVGAITYFAMASDLGWSVVATANHRGRAISYQIFFAKYIYWVVAWPAILIALGLISGVSWASIFFNVFLAWSWIISYLVGAYTATNYKWGFFAYGTTIYLLLAVQTLWHGRTSATRINSHRDYGMLAGWLNLLWLLYPIAWAVSDGGNVISVTKMFIFFGILDLLMLPVIAFAFLFLARKWDYNNMNLRFTQYGRVAGRDGVFPEKTTTAAAPGTTAHGAVPAGQQGVVTA</sequence>
<keyword evidence="5 6" id="KW-0472">Membrane</keyword>
<dbReference type="GO" id="GO:0005783">
    <property type="term" value="C:endoplasmic reticulum"/>
    <property type="evidence" value="ECO:0007669"/>
    <property type="project" value="TreeGrafter"/>
</dbReference>
<evidence type="ECO:0000256" key="5">
    <source>
        <dbReference type="ARBA" id="ARBA00023136"/>
    </source>
</evidence>
<comment type="subcellular location">
    <subcellularLocation>
        <location evidence="1">Membrane</location>
        <topology evidence="1">Multi-pass membrane protein</topology>
    </subcellularLocation>
</comment>
<feature type="transmembrane region" description="Helical" evidence="6">
    <location>
        <begin position="222"/>
        <end position="245"/>
    </location>
</feature>
<gene>
    <name evidence="7" type="ORF">B0T10DRAFT_563889</name>
</gene>
<comment type="similarity">
    <text evidence="2">Belongs to the archaeal/bacterial/fungal opsin family.</text>
</comment>
<dbReference type="InterPro" id="IPR001425">
    <property type="entry name" value="Arc/bac/fun_rhodopsins"/>
</dbReference>